<dbReference type="Proteomes" id="UP000275385">
    <property type="component" value="Unassembled WGS sequence"/>
</dbReference>
<dbReference type="STRING" id="177199.A0A420XYZ6"/>
<comment type="caution">
    <text evidence="8">The sequence shown here is derived from an EMBL/GenBank/DDBJ whole genome shotgun (WGS) entry which is preliminary data.</text>
</comment>
<keyword evidence="5 6" id="KW-0472">Membrane</keyword>
<dbReference type="GO" id="GO:0016020">
    <property type="term" value="C:membrane"/>
    <property type="evidence" value="ECO:0007669"/>
    <property type="project" value="UniProtKB-SubCell"/>
</dbReference>
<evidence type="ECO:0000256" key="7">
    <source>
        <dbReference type="RuleBase" id="RU000488"/>
    </source>
</evidence>
<evidence type="ECO:0000256" key="4">
    <source>
        <dbReference type="ARBA" id="ARBA00022989"/>
    </source>
</evidence>
<keyword evidence="3" id="KW-0496">Mitochondrion</keyword>
<dbReference type="OrthoDB" id="10253709at2759"/>
<proteinExistence type="inferred from homology"/>
<keyword evidence="4" id="KW-1133">Transmembrane helix</keyword>
<feature type="repeat" description="Solcar" evidence="6">
    <location>
        <begin position="125"/>
        <end position="209"/>
    </location>
</feature>
<organism evidence="8 9">
    <name type="scientific">Coniochaeta pulveracea</name>
    <dbReference type="NCBI Taxonomy" id="177199"/>
    <lineage>
        <taxon>Eukaryota</taxon>
        <taxon>Fungi</taxon>
        <taxon>Dikarya</taxon>
        <taxon>Ascomycota</taxon>
        <taxon>Pezizomycotina</taxon>
        <taxon>Sordariomycetes</taxon>
        <taxon>Sordariomycetidae</taxon>
        <taxon>Coniochaetales</taxon>
        <taxon>Coniochaetaceae</taxon>
        <taxon>Coniochaeta</taxon>
    </lineage>
</organism>
<keyword evidence="3" id="KW-0999">Mitochondrion inner membrane</keyword>
<comment type="similarity">
    <text evidence="7">Belongs to the mitochondrial carrier (TC 2.A.29) family.</text>
</comment>
<evidence type="ECO:0000256" key="5">
    <source>
        <dbReference type="ARBA" id="ARBA00023136"/>
    </source>
</evidence>
<feature type="repeat" description="Solcar" evidence="6">
    <location>
        <begin position="28"/>
        <end position="110"/>
    </location>
</feature>
<dbReference type="AlphaFoldDB" id="A0A420XYZ6"/>
<dbReference type="SUPFAM" id="SSF103506">
    <property type="entry name" value="Mitochondrial carrier"/>
    <property type="match status" value="1"/>
</dbReference>
<dbReference type="PANTHER" id="PTHR46982">
    <property type="entry name" value="CITRATE/OXOGLUTARATE CARRIER PROTEIN"/>
    <property type="match status" value="1"/>
</dbReference>
<accession>A0A420XYZ6</accession>
<evidence type="ECO:0000256" key="2">
    <source>
        <dbReference type="ARBA" id="ARBA00022692"/>
    </source>
</evidence>
<comment type="subcellular location">
    <subcellularLocation>
        <location evidence="1">Membrane</location>
        <topology evidence="1">Multi-pass membrane protein</topology>
    </subcellularLocation>
</comment>
<dbReference type="EMBL" id="QVQW01000088">
    <property type="protein sequence ID" value="RKU40904.1"/>
    <property type="molecule type" value="Genomic_DNA"/>
</dbReference>
<evidence type="ECO:0000256" key="6">
    <source>
        <dbReference type="PROSITE-ProRule" id="PRU00282"/>
    </source>
</evidence>
<sequence>MASVAAPPLPSPVAPMAPAPSKLEKKPVSFSNLLLGAGLNMFEVTTLGQPLEVTKTTMAANRGDGMVGALRRIWGRGGVFGFYQGLIPWAWIEASTKGAVLLFVASEAEYHARTFGASDFVAGISGGVTGGVAQAYATMGFCTCMKTVEITKHKVAATGVKPPGTWATFMDIYRREGIKGINKGVNAVAIRQMTNWGSRFGLSRLAEQGIRNATGKKEGEKLSAIEKVVASAVGGGLSAWNQPIEVIRVEMQSKKEDPNRPKKMTVGNTFRYIYQTNGVKGLYRGVTPRIGLGIWQTVCMVAFGDMAKTYVEKLTGDAVTAKH</sequence>
<dbReference type="FunFam" id="1.50.40.10:FF:000053">
    <property type="entry name" value="Mitochondrial DNA replication protein"/>
    <property type="match status" value="1"/>
</dbReference>
<gene>
    <name evidence="8" type="primary">YHM2</name>
    <name evidence="8" type="ORF">DL546_003676</name>
</gene>
<feature type="repeat" description="Solcar" evidence="6">
    <location>
        <begin position="222"/>
        <end position="310"/>
    </location>
</feature>
<name>A0A420XYZ6_9PEZI</name>
<dbReference type="PROSITE" id="PS50920">
    <property type="entry name" value="SOLCAR"/>
    <property type="match status" value="3"/>
</dbReference>
<dbReference type="GO" id="GO:0006843">
    <property type="term" value="P:mitochondrial citrate transmembrane transport"/>
    <property type="evidence" value="ECO:0007669"/>
    <property type="project" value="TreeGrafter"/>
</dbReference>
<dbReference type="Gene3D" id="1.50.40.10">
    <property type="entry name" value="Mitochondrial carrier domain"/>
    <property type="match status" value="2"/>
</dbReference>
<reference evidence="8 9" key="1">
    <citation type="submission" date="2018-08" db="EMBL/GenBank/DDBJ databases">
        <title>Draft genome of the lignicolous fungus Coniochaeta pulveracea.</title>
        <authorList>
            <person name="Borstlap C.J."/>
            <person name="De Witt R.N."/>
            <person name="Botha A."/>
            <person name="Volschenk H."/>
        </authorList>
    </citation>
    <scope>NUCLEOTIDE SEQUENCE [LARGE SCALE GENOMIC DNA]</scope>
    <source>
        <strain evidence="8 9">CAB683</strain>
    </source>
</reference>
<evidence type="ECO:0000313" key="9">
    <source>
        <dbReference type="Proteomes" id="UP000275385"/>
    </source>
</evidence>
<dbReference type="GO" id="GO:0015742">
    <property type="term" value="P:alpha-ketoglutarate transport"/>
    <property type="evidence" value="ECO:0007669"/>
    <property type="project" value="TreeGrafter"/>
</dbReference>
<evidence type="ECO:0000313" key="8">
    <source>
        <dbReference type="EMBL" id="RKU40904.1"/>
    </source>
</evidence>
<protein>
    <submittedName>
        <fullName evidence="8">Mitochondrial DNA replication protein yhm2</fullName>
    </submittedName>
</protein>
<dbReference type="FunFam" id="1.50.40.10:FF:000085">
    <property type="entry name" value="Tricarboxylate carrier, putative"/>
    <property type="match status" value="1"/>
</dbReference>
<keyword evidence="9" id="KW-1185">Reference proteome</keyword>
<dbReference type="InterPro" id="IPR018108">
    <property type="entry name" value="MCP_transmembrane"/>
</dbReference>
<keyword evidence="7" id="KW-0813">Transport</keyword>
<evidence type="ECO:0000256" key="3">
    <source>
        <dbReference type="ARBA" id="ARBA00022792"/>
    </source>
</evidence>
<dbReference type="GO" id="GO:0005739">
    <property type="term" value="C:mitochondrion"/>
    <property type="evidence" value="ECO:0007669"/>
    <property type="project" value="TreeGrafter"/>
</dbReference>
<dbReference type="InterPro" id="IPR023395">
    <property type="entry name" value="MCP_dom_sf"/>
</dbReference>
<dbReference type="PANTHER" id="PTHR46982:SF1">
    <property type="entry name" value="CITRATE_OXOGLUTARATE CARRIER PROTEIN"/>
    <property type="match status" value="1"/>
</dbReference>
<evidence type="ECO:0000256" key="1">
    <source>
        <dbReference type="ARBA" id="ARBA00004141"/>
    </source>
</evidence>
<keyword evidence="2 6" id="KW-0812">Transmembrane</keyword>
<dbReference type="GO" id="GO:0005371">
    <property type="term" value="F:tricarboxylate secondary active transmembrane transporter activity"/>
    <property type="evidence" value="ECO:0007669"/>
    <property type="project" value="TreeGrafter"/>
</dbReference>
<dbReference type="InterPro" id="IPR053017">
    <property type="entry name" value="Mito_Cit/Oxoglu_Carrier"/>
</dbReference>
<dbReference type="Pfam" id="PF00153">
    <property type="entry name" value="Mito_carr"/>
    <property type="match status" value="3"/>
</dbReference>